<keyword evidence="3" id="KW-0804">Transcription</keyword>
<proteinExistence type="predicted"/>
<reference evidence="6" key="2">
    <citation type="submission" date="2020-09" db="EMBL/GenBank/DDBJ databases">
        <authorList>
            <person name="Sun Q."/>
            <person name="Sedlacek I."/>
        </authorList>
    </citation>
    <scope>NUCLEOTIDE SEQUENCE</scope>
    <source>
        <strain evidence="6">CCM 8606</strain>
    </source>
</reference>
<dbReference type="InterPro" id="IPR010982">
    <property type="entry name" value="Lambda_DNA-bd_dom_sf"/>
</dbReference>
<evidence type="ECO:0000259" key="5">
    <source>
        <dbReference type="PROSITE" id="PS50932"/>
    </source>
</evidence>
<keyword evidence="7" id="KW-1185">Reference proteome</keyword>
<dbReference type="InterPro" id="IPR028082">
    <property type="entry name" value="Peripla_BP_I"/>
</dbReference>
<feature type="region of interest" description="Disordered" evidence="4">
    <location>
        <begin position="292"/>
        <end position="327"/>
    </location>
</feature>
<sequence length="488" mass="51919">MPTKRVSIFQVAQAAGVSHQTVSRVINQSPNVSEQTRARVLQVIDELGYRPSGAARALATRKSRTIALIAGGISYYGPLSTIASVESTARKHGLHVSISIMNEAEYTERDFTQVAHSSIDHGADAFVFVAPTDAMLLAALQVKVDVPRVILTSAKGNVDIKPWLEELSADTPTSQIAILGIDQQNAMEQIVAHLSQLGHRRLLYMAGPQEWRDAATRKSAWLDAIRASLSTDAPLQTQIIEVDDWSAQSAYEAMNLYIQMWQTSCTHHAVGAGYADYAGIAGNAGTFGNASSAGNAGSADHGADVASHSVGAADHGETDKPFMQDSRSMERRAEWQSEQSVVGVESVEAKEPPLWATAIVAANDLQAFGIRRALYEHGIRVPEDVSVVGFDDMPVADNAIPPLTTIRPNFSKLGVEAMATLLHMLGEGGASSSNTNADDANAGDVDAGEMSALDANTDNANTSGRSIRLFDAPLVIRQSTTAPASFVG</sequence>
<accession>A0A8J3AQ95</accession>
<dbReference type="EMBL" id="BMDH01000002">
    <property type="protein sequence ID" value="GGI14433.1"/>
    <property type="molecule type" value="Genomic_DNA"/>
</dbReference>
<evidence type="ECO:0000256" key="3">
    <source>
        <dbReference type="ARBA" id="ARBA00023163"/>
    </source>
</evidence>
<dbReference type="PROSITE" id="PS50932">
    <property type="entry name" value="HTH_LACI_2"/>
    <property type="match status" value="1"/>
</dbReference>
<dbReference type="PANTHER" id="PTHR30146:SF109">
    <property type="entry name" value="HTH-TYPE TRANSCRIPTIONAL REGULATOR GALS"/>
    <property type="match status" value="1"/>
</dbReference>
<organism evidence="6 7">
    <name type="scientific">Galliscardovia ingluviei</name>
    <dbReference type="NCBI Taxonomy" id="1769422"/>
    <lineage>
        <taxon>Bacteria</taxon>
        <taxon>Bacillati</taxon>
        <taxon>Actinomycetota</taxon>
        <taxon>Actinomycetes</taxon>
        <taxon>Bifidobacteriales</taxon>
        <taxon>Bifidobacteriaceae</taxon>
        <taxon>Galliscardovia</taxon>
    </lineage>
</organism>
<dbReference type="Pfam" id="PF13377">
    <property type="entry name" value="Peripla_BP_3"/>
    <property type="match status" value="1"/>
</dbReference>
<dbReference type="SMART" id="SM00354">
    <property type="entry name" value="HTH_LACI"/>
    <property type="match status" value="1"/>
</dbReference>
<dbReference type="CDD" id="cd01392">
    <property type="entry name" value="HTH_LacI"/>
    <property type="match status" value="1"/>
</dbReference>
<evidence type="ECO:0000313" key="7">
    <source>
        <dbReference type="Proteomes" id="UP000619536"/>
    </source>
</evidence>
<dbReference type="PANTHER" id="PTHR30146">
    <property type="entry name" value="LACI-RELATED TRANSCRIPTIONAL REPRESSOR"/>
    <property type="match status" value="1"/>
</dbReference>
<dbReference type="InterPro" id="IPR046335">
    <property type="entry name" value="LacI/GalR-like_sensor"/>
</dbReference>
<evidence type="ECO:0000313" key="6">
    <source>
        <dbReference type="EMBL" id="GGI14433.1"/>
    </source>
</evidence>
<protein>
    <recommendedName>
        <fullName evidence="5">HTH lacI-type domain-containing protein</fullName>
    </recommendedName>
</protein>
<dbReference type="Gene3D" id="1.10.260.40">
    <property type="entry name" value="lambda repressor-like DNA-binding domains"/>
    <property type="match status" value="1"/>
</dbReference>
<dbReference type="Gene3D" id="3.40.50.2300">
    <property type="match status" value="4"/>
</dbReference>
<comment type="caution">
    <text evidence="6">The sequence shown here is derived from an EMBL/GenBank/DDBJ whole genome shotgun (WGS) entry which is preliminary data.</text>
</comment>
<feature type="compositionally biased region" description="Basic and acidic residues" evidence="4">
    <location>
        <begin position="314"/>
        <end position="327"/>
    </location>
</feature>
<evidence type="ECO:0000256" key="2">
    <source>
        <dbReference type="ARBA" id="ARBA00023125"/>
    </source>
</evidence>
<feature type="domain" description="HTH lacI-type" evidence="5">
    <location>
        <begin position="6"/>
        <end position="60"/>
    </location>
</feature>
<dbReference type="SUPFAM" id="SSF53822">
    <property type="entry name" value="Periplasmic binding protein-like I"/>
    <property type="match status" value="2"/>
</dbReference>
<name>A0A8J3AQ95_9BIFI</name>
<evidence type="ECO:0000256" key="1">
    <source>
        <dbReference type="ARBA" id="ARBA00023015"/>
    </source>
</evidence>
<evidence type="ECO:0000256" key="4">
    <source>
        <dbReference type="SAM" id="MobiDB-lite"/>
    </source>
</evidence>
<keyword evidence="2" id="KW-0238">DNA-binding</keyword>
<dbReference type="GO" id="GO:0003700">
    <property type="term" value="F:DNA-binding transcription factor activity"/>
    <property type="evidence" value="ECO:0007669"/>
    <property type="project" value="TreeGrafter"/>
</dbReference>
<dbReference type="Proteomes" id="UP000619536">
    <property type="component" value="Unassembled WGS sequence"/>
</dbReference>
<dbReference type="SUPFAM" id="SSF47413">
    <property type="entry name" value="lambda repressor-like DNA-binding domains"/>
    <property type="match status" value="1"/>
</dbReference>
<keyword evidence="1" id="KW-0805">Transcription regulation</keyword>
<gene>
    <name evidence="6" type="ORF">GCM10007377_10910</name>
</gene>
<reference evidence="6" key="1">
    <citation type="journal article" date="2014" name="Int. J. Syst. Evol. Microbiol.">
        <title>Complete genome sequence of Corynebacterium casei LMG S-19264T (=DSM 44701T), isolated from a smear-ripened cheese.</title>
        <authorList>
            <consortium name="US DOE Joint Genome Institute (JGI-PGF)"/>
            <person name="Walter F."/>
            <person name="Albersmeier A."/>
            <person name="Kalinowski J."/>
            <person name="Ruckert C."/>
        </authorList>
    </citation>
    <scope>NUCLEOTIDE SEQUENCE</scope>
    <source>
        <strain evidence="6">CCM 8606</strain>
    </source>
</reference>
<dbReference type="GO" id="GO:0000976">
    <property type="term" value="F:transcription cis-regulatory region binding"/>
    <property type="evidence" value="ECO:0007669"/>
    <property type="project" value="TreeGrafter"/>
</dbReference>
<dbReference type="Pfam" id="PF00356">
    <property type="entry name" value="LacI"/>
    <property type="match status" value="1"/>
</dbReference>
<dbReference type="InterPro" id="IPR000843">
    <property type="entry name" value="HTH_LacI"/>
</dbReference>
<dbReference type="AlphaFoldDB" id="A0A8J3AQ95"/>